<dbReference type="GO" id="GO:0000166">
    <property type="term" value="F:nucleotide binding"/>
    <property type="evidence" value="ECO:0007669"/>
    <property type="project" value="InterPro"/>
</dbReference>
<evidence type="ECO:0000256" key="6">
    <source>
        <dbReference type="ARBA" id="ARBA00022960"/>
    </source>
</evidence>
<protein>
    <recommendedName>
        <fullName evidence="3">Aminoacyltransferase FemA</fullName>
        <ecNumber evidence="2">2.3.2.17</ecNumber>
    </recommendedName>
    <alternativeName>
        <fullName evidence="11">Factor essential for expression of methicillin resistance A</fullName>
    </alternativeName>
    <alternativeName>
        <fullName evidence="10">N-acetylmuramoyl-L-alanyl-D-glutamyl-L-lysyl-(N6-glycyl)-D-alanyl-D-alanine-diphosphoundecaprenyl-N-acetylglucosamine:glycine glycyltransferase</fullName>
    </alternativeName>
</protein>
<dbReference type="SUPFAM" id="SSF46589">
    <property type="entry name" value="tRNA-binding arm"/>
    <property type="match status" value="1"/>
</dbReference>
<evidence type="ECO:0000256" key="12">
    <source>
        <dbReference type="ARBA" id="ARBA00047483"/>
    </source>
</evidence>
<dbReference type="SUPFAM" id="SSF55729">
    <property type="entry name" value="Acyl-CoA N-acyltransferases (Nat)"/>
    <property type="match status" value="2"/>
</dbReference>
<evidence type="ECO:0000313" key="15">
    <source>
        <dbReference type="Proteomes" id="UP000276568"/>
    </source>
</evidence>
<dbReference type="PROSITE" id="PS51191">
    <property type="entry name" value="FEMABX"/>
    <property type="match status" value="1"/>
</dbReference>
<evidence type="ECO:0000256" key="5">
    <source>
        <dbReference type="ARBA" id="ARBA00022679"/>
    </source>
</evidence>
<dbReference type="GO" id="GO:0008360">
    <property type="term" value="P:regulation of cell shape"/>
    <property type="evidence" value="ECO:0007669"/>
    <property type="project" value="UniProtKB-KW"/>
</dbReference>
<comment type="similarity">
    <text evidence="1">Belongs to the FemABX family.</text>
</comment>
<keyword evidence="13" id="KW-0175">Coiled coil</keyword>
<dbReference type="EC" id="2.3.2.17" evidence="2"/>
<dbReference type="GO" id="GO:0071555">
    <property type="term" value="P:cell wall organization"/>
    <property type="evidence" value="ECO:0007669"/>
    <property type="project" value="UniProtKB-KW"/>
</dbReference>
<name>A0A3N0I012_9FIRM</name>
<feature type="coiled-coil region" evidence="13">
    <location>
        <begin position="246"/>
        <end position="273"/>
    </location>
</feature>
<comment type="caution">
    <text evidence="14">The sequence shown here is derived from an EMBL/GenBank/DDBJ whole genome shotgun (WGS) entry which is preliminary data.</text>
</comment>
<dbReference type="Gene3D" id="3.40.630.30">
    <property type="match status" value="2"/>
</dbReference>
<evidence type="ECO:0000256" key="9">
    <source>
        <dbReference type="ARBA" id="ARBA00023316"/>
    </source>
</evidence>
<proteinExistence type="inferred from homology"/>
<dbReference type="Pfam" id="PF02388">
    <property type="entry name" value="FemAB"/>
    <property type="match status" value="1"/>
</dbReference>
<dbReference type="Proteomes" id="UP000276568">
    <property type="component" value="Unassembled WGS sequence"/>
</dbReference>
<evidence type="ECO:0000256" key="2">
    <source>
        <dbReference type="ARBA" id="ARBA00012466"/>
    </source>
</evidence>
<dbReference type="GO" id="GO:0009252">
    <property type="term" value="P:peptidoglycan biosynthetic process"/>
    <property type="evidence" value="ECO:0007669"/>
    <property type="project" value="UniProtKB-KW"/>
</dbReference>
<dbReference type="OrthoDB" id="9785911at2"/>
<keyword evidence="5 14" id="KW-0808">Transferase</keyword>
<keyword evidence="15" id="KW-1185">Reference proteome</keyword>
<keyword evidence="4" id="KW-0963">Cytoplasm</keyword>
<sequence length="415" mass="48918">MEFCHLTESEYQQFQQQHPYGNFMSAMESMHVKEDEGWKVELVGVKENGKIVLATPLTSIPVMKVYRYYYAQRGFLMDYHRMDVLNFFTAEIKKYLKKQKGLYLEVDPNVLYKERDIDGNLVPDGFDNSYVVENMKKAGYIHQGFTRGYGSGQMRWIFSLYLQNRDAQTMLKSFHQQTRWSINRTKKEGVQVRELGLDEVDIFLDMMKETAQRRGFEERDRNFYISQIKEFTKINHGKLLLAYLDLDAFKDNLVQEQKQLEAEKAEVDAKLEKIPNSKKFVKRAKVLTENLEINAKKQDRANQLKKQYGSVLNMATTFFIISNGEVVYMHSATNDAFRKFYAPYALQWYMIQYAIEHHIDRYDFYGISGIFDKDDPSYGVYDFKRGFTGQVEELVGVFILPIHEHAYKIYQKLKG</sequence>
<evidence type="ECO:0000256" key="8">
    <source>
        <dbReference type="ARBA" id="ARBA00023315"/>
    </source>
</evidence>
<keyword evidence="6" id="KW-0133">Cell shape</keyword>
<reference evidence="14 15" key="1">
    <citation type="submission" date="2018-11" db="EMBL/GenBank/DDBJ databases">
        <title>Clostridium sp. nov., a member of the family Erysipelotrichaceae isolated from pig faeces.</title>
        <authorList>
            <person name="Chang Y.-H."/>
        </authorList>
    </citation>
    <scope>NUCLEOTIDE SEQUENCE [LARGE SCALE GENOMIC DNA]</scope>
    <source>
        <strain evidence="14 15">YH-panp20</strain>
    </source>
</reference>
<organism evidence="14 15">
    <name type="scientific">Absicoccus porci</name>
    <dbReference type="NCBI Taxonomy" id="2486576"/>
    <lineage>
        <taxon>Bacteria</taxon>
        <taxon>Bacillati</taxon>
        <taxon>Bacillota</taxon>
        <taxon>Erysipelotrichia</taxon>
        <taxon>Erysipelotrichales</taxon>
        <taxon>Erysipelotrichaceae</taxon>
        <taxon>Absicoccus</taxon>
    </lineage>
</organism>
<dbReference type="InterPro" id="IPR050644">
    <property type="entry name" value="PG_Glycine_Bridge_Synth"/>
</dbReference>
<dbReference type="InterPro" id="IPR010978">
    <property type="entry name" value="tRNA-bd_arm"/>
</dbReference>
<dbReference type="InterPro" id="IPR003447">
    <property type="entry name" value="FEMABX"/>
</dbReference>
<gene>
    <name evidence="14" type="ORF">EDX97_09190</name>
</gene>
<evidence type="ECO:0000256" key="3">
    <source>
        <dbReference type="ARBA" id="ARBA00016236"/>
    </source>
</evidence>
<evidence type="ECO:0000256" key="11">
    <source>
        <dbReference type="ARBA" id="ARBA00032233"/>
    </source>
</evidence>
<dbReference type="GO" id="GO:0016755">
    <property type="term" value="F:aminoacyltransferase activity"/>
    <property type="evidence" value="ECO:0007669"/>
    <property type="project" value="InterPro"/>
</dbReference>
<dbReference type="AlphaFoldDB" id="A0A3N0I012"/>
<evidence type="ECO:0000256" key="7">
    <source>
        <dbReference type="ARBA" id="ARBA00022984"/>
    </source>
</evidence>
<evidence type="ECO:0000256" key="1">
    <source>
        <dbReference type="ARBA" id="ARBA00009943"/>
    </source>
</evidence>
<evidence type="ECO:0000256" key="4">
    <source>
        <dbReference type="ARBA" id="ARBA00022490"/>
    </source>
</evidence>
<dbReference type="PANTHER" id="PTHR36174">
    <property type="entry name" value="LIPID II:GLYCINE GLYCYLTRANSFERASE"/>
    <property type="match status" value="1"/>
</dbReference>
<keyword evidence="9" id="KW-0961">Cell wall biogenesis/degradation</keyword>
<comment type="catalytic activity">
    <reaction evidence="12">
        <text>beta-D-GlcNAc-(1-&gt;4)-Mur2Ac(oyl-L-Ala-D-isoglutaminyl-L-Lys-(N(6)-Gly)-D-Ala-D-Ala)-di-trans,octa-cis-undecaprenyl diphosphate + 2 glycyl-tRNA(Gly) = MurNAc-L-Ala-D-isoglutaminyl-L-Lys-(N(6)-tri-Gly)-D-Ala-D-Ala-diphospho-di-trans,octa-cis-undecaprenyl-GlcNAc + 2 tRNA(Gly) + 2 H(+)</text>
        <dbReference type="Rhea" id="RHEA:30439"/>
        <dbReference type="Rhea" id="RHEA-COMP:9664"/>
        <dbReference type="Rhea" id="RHEA-COMP:9683"/>
        <dbReference type="ChEBI" id="CHEBI:15378"/>
        <dbReference type="ChEBI" id="CHEBI:62234"/>
        <dbReference type="ChEBI" id="CHEBI:62235"/>
        <dbReference type="ChEBI" id="CHEBI:78442"/>
        <dbReference type="ChEBI" id="CHEBI:78522"/>
        <dbReference type="EC" id="2.3.2.17"/>
    </reaction>
</comment>
<dbReference type="EMBL" id="RJQC01000003">
    <property type="protein sequence ID" value="RNM29790.1"/>
    <property type="molecule type" value="Genomic_DNA"/>
</dbReference>
<accession>A0A3N0I012</accession>
<dbReference type="PANTHER" id="PTHR36174:SF2">
    <property type="entry name" value="AMINOACYLTRANSFERASE FEMA"/>
    <property type="match status" value="1"/>
</dbReference>
<dbReference type="RefSeq" id="WP_128520854.1">
    <property type="nucleotide sequence ID" value="NZ_JALFCT010000016.1"/>
</dbReference>
<evidence type="ECO:0000313" key="14">
    <source>
        <dbReference type="EMBL" id="RNM29790.1"/>
    </source>
</evidence>
<dbReference type="InterPro" id="IPR016181">
    <property type="entry name" value="Acyl_CoA_acyltransferase"/>
</dbReference>
<keyword evidence="7" id="KW-0573">Peptidoglycan synthesis</keyword>
<dbReference type="Gene3D" id="1.20.58.90">
    <property type="match status" value="1"/>
</dbReference>
<keyword evidence="8 14" id="KW-0012">Acyltransferase</keyword>
<evidence type="ECO:0000256" key="13">
    <source>
        <dbReference type="SAM" id="Coils"/>
    </source>
</evidence>
<evidence type="ECO:0000256" key="10">
    <source>
        <dbReference type="ARBA" id="ARBA00030706"/>
    </source>
</evidence>